<dbReference type="GO" id="GO:0010468">
    <property type="term" value="P:regulation of gene expression"/>
    <property type="evidence" value="ECO:0007669"/>
    <property type="project" value="TreeGrafter"/>
</dbReference>
<dbReference type="EMBL" id="CAFBNA010000006">
    <property type="protein sequence ID" value="CAB4920192.1"/>
    <property type="molecule type" value="Genomic_DNA"/>
</dbReference>
<keyword evidence="6" id="KW-0963">Cytoplasm</keyword>
<dbReference type="SUPFAM" id="SSF54768">
    <property type="entry name" value="dsRNA-binding domain-like"/>
    <property type="match status" value="1"/>
</dbReference>
<accession>A0A6J6IJD2</accession>
<keyword evidence="14" id="KW-0460">Magnesium</keyword>
<dbReference type="SUPFAM" id="SSF69065">
    <property type="entry name" value="RNase III domain-like"/>
    <property type="match status" value="1"/>
</dbReference>
<evidence type="ECO:0000256" key="15">
    <source>
        <dbReference type="ARBA" id="ARBA00022884"/>
    </source>
</evidence>
<keyword evidence="10" id="KW-0540">Nuclease</keyword>
<evidence type="ECO:0000313" key="19">
    <source>
        <dbReference type="EMBL" id="CAB4624529.1"/>
    </source>
</evidence>
<reference evidence="19" key="1">
    <citation type="submission" date="2020-05" db="EMBL/GenBank/DDBJ databases">
        <authorList>
            <person name="Chiriac C."/>
            <person name="Salcher M."/>
            <person name="Ghai R."/>
            <person name="Kavagutti S V."/>
        </authorList>
    </citation>
    <scope>NUCLEOTIDE SEQUENCE</scope>
</reference>
<evidence type="ECO:0000256" key="13">
    <source>
        <dbReference type="ARBA" id="ARBA00022801"/>
    </source>
</evidence>
<dbReference type="InterPro" id="IPR036389">
    <property type="entry name" value="RNase_III_sf"/>
</dbReference>
<name>A0A6J6IJD2_9ZZZZ</name>
<dbReference type="FunFam" id="3.30.160.20:FF:000003">
    <property type="entry name" value="Ribonuclease 3"/>
    <property type="match status" value="1"/>
</dbReference>
<evidence type="ECO:0000256" key="5">
    <source>
        <dbReference type="ARBA" id="ARBA00012177"/>
    </source>
</evidence>
<comment type="similarity">
    <text evidence="3">Belongs to the ribonuclease III family.</text>
</comment>
<evidence type="ECO:0000313" key="18">
    <source>
        <dbReference type="EMBL" id="CAB4600952.1"/>
    </source>
</evidence>
<dbReference type="GO" id="GO:0042802">
    <property type="term" value="F:identical protein binding"/>
    <property type="evidence" value="ECO:0007669"/>
    <property type="project" value="UniProtKB-ARBA"/>
</dbReference>
<comment type="catalytic activity">
    <reaction evidence="1">
        <text>Endonucleolytic cleavage to 5'-phosphomonoester.</text>
        <dbReference type="EC" id="3.1.26.3"/>
    </reaction>
</comment>
<dbReference type="SMART" id="SM00358">
    <property type="entry name" value="DSRM"/>
    <property type="match status" value="1"/>
</dbReference>
<dbReference type="AlphaFoldDB" id="A0A6J6IJD2"/>
<dbReference type="PANTHER" id="PTHR11207:SF0">
    <property type="entry name" value="RIBONUCLEASE 3"/>
    <property type="match status" value="1"/>
</dbReference>
<keyword evidence="8" id="KW-0507">mRNA processing</keyword>
<dbReference type="PROSITE" id="PS50142">
    <property type="entry name" value="RNASE_3_2"/>
    <property type="match status" value="1"/>
</dbReference>
<dbReference type="CDD" id="cd00593">
    <property type="entry name" value="RIBOc"/>
    <property type="match status" value="1"/>
</dbReference>
<dbReference type="SMART" id="SM00535">
    <property type="entry name" value="RIBOc"/>
    <property type="match status" value="1"/>
</dbReference>
<dbReference type="Pfam" id="PF00035">
    <property type="entry name" value="dsrm"/>
    <property type="match status" value="1"/>
</dbReference>
<keyword evidence="13" id="KW-0378">Hydrolase</keyword>
<evidence type="ECO:0000313" key="20">
    <source>
        <dbReference type="EMBL" id="CAB4920192.1"/>
    </source>
</evidence>
<dbReference type="GO" id="GO:0008033">
    <property type="term" value="P:tRNA processing"/>
    <property type="evidence" value="ECO:0007669"/>
    <property type="project" value="UniProtKB-KW"/>
</dbReference>
<dbReference type="InterPro" id="IPR011907">
    <property type="entry name" value="RNase_III"/>
</dbReference>
<proteinExistence type="inferred from homology"/>
<evidence type="ECO:0000256" key="1">
    <source>
        <dbReference type="ARBA" id="ARBA00000109"/>
    </source>
</evidence>
<dbReference type="HAMAP" id="MF_00104">
    <property type="entry name" value="RNase_III"/>
    <property type="match status" value="1"/>
</dbReference>
<dbReference type="NCBIfam" id="TIGR02191">
    <property type="entry name" value="RNaseIII"/>
    <property type="match status" value="1"/>
</dbReference>
<dbReference type="PROSITE" id="PS50137">
    <property type="entry name" value="DS_RBD"/>
    <property type="match status" value="1"/>
</dbReference>
<feature type="domain" description="DRBM" evidence="16">
    <location>
        <begin position="173"/>
        <end position="241"/>
    </location>
</feature>
<evidence type="ECO:0000256" key="10">
    <source>
        <dbReference type="ARBA" id="ARBA00022722"/>
    </source>
</evidence>
<dbReference type="PROSITE" id="PS00517">
    <property type="entry name" value="RNASE_3_1"/>
    <property type="match status" value="1"/>
</dbReference>
<keyword evidence="11" id="KW-0479">Metal-binding</keyword>
<gene>
    <name evidence="18" type="ORF">UFOPK1827_00589</name>
    <name evidence="19" type="ORF">UFOPK2000_00315</name>
    <name evidence="20" type="ORF">UFOPK3708_00215</name>
</gene>
<organism evidence="19">
    <name type="scientific">freshwater metagenome</name>
    <dbReference type="NCBI Taxonomy" id="449393"/>
    <lineage>
        <taxon>unclassified sequences</taxon>
        <taxon>metagenomes</taxon>
        <taxon>ecological metagenomes</taxon>
    </lineage>
</organism>
<dbReference type="CDD" id="cd10845">
    <property type="entry name" value="DSRM_RNAse_III_family"/>
    <property type="match status" value="1"/>
</dbReference>
<protein>
    <recommendedName>
        <fullName evidence="5">ribonuclease III</fullName>
        <ecNumber evidence="5">3.1.26.3</ecNumber>
    </recommendedName>
</protein>
<evidence type="ECO:0000256" key="12">
    <source>
        <dbReference type="ARBA" id="ARBA00022759"/>
    </source>
</evidence>
<evidence type="ECO:0000256" key="7">
    <source>
        <dbReference type="ARBA" id="ARBA00022552"/>
    </source>
</evidence>
<dbReference type="GO" id="GO:0003725">
    <property type="term" value="F:double-stranded RNA binding"/>
    <property type="evidence" value="ECO:0007669"/>
    <property type="project" value="TreeGrafter"/>
</dbReference>
<keyword evidence="12" id="KW-0255">Endonuclease</keyword>
<evidence type="ECO:0000256" key="3">
    <source>
        <dbReference type="ARBA" id="ARBA00010183"/>
    </source>
</evidence>
<evidence type="ECO:0000259" key="17">
    <source>
        <dbReference type="PROSITE" id="PS50142"/>
    </source>
</evidence>
<sequence>MPSITSWRSWAEVLSSDAVSALVERLGYGFSEPGPLLLALTHRSWCSETGHAASNERLEFLGDAVLGVIVTDHLFTSHPEMPEGLLAKVRSAVVSEPTLAKVAADLGVGQALRLGKGEDASGGRSKASILSDAMEAIIGAVYVDGGIDAAREVVLGLFDASIAAAAEEPGDGDFKSQLQELTARRFSAAPVYELGAEGPDHEKRFFARVSVDGNVIGEGEGRSKKGAEQAAAHAALEHLSTVTVPNHESGQHDA</sequence>
<dbReference type="InterPro" id="IPR014720">
    <property type="entry name" value="dsRBD_dom"/>
</dbReference>
<dbReference type="Gene3D" id="1.10.1520.10">
    <property type="entry name" value="Ribonuclease III domain"/>
    <property type="match status" value="1"/>
</dbReference>
<comment type="subunit">
    <text evidence="4">Homodimer.</text>
</comment>
<dbReference type="GO" id="GO:0006364">
    <property type="term" value="P:rRNA processing"/>
    <property type="evidence" value="ECO:0007669"/>
    <property type="project" value="UniProtKB-KW"/>
</dbReference>
<evidence type="ECO:0000259" key="16">
    <source>
        <dbReference type="PROSITE" id="PS50137"/>
    </source>
</evidence>
<dbReference type="EMBL" id="CAEZVK010000019">
    <property type="protein sequence ID" value="CAB4624529.1"/>
    <property type="molecule type" value="Genomic_DNA"/>
</dbReference>
<evidence type="ECO:0000256" key="4">
    <source>
        <dbReference type="ARBA" id="ARBA00011738"/>
    </source>
</evidence>
<dbReference type="GO" id="GO:0006397">
    <property type="term" value="P:mRNA processing"/>
    <property type="evidence" value="ECO:0007669"/>
    <property type="project" value="UniProtKB-KW"/>
</dbReference>
<evidence type="ECO:0000256" key="14">
    <source>
        <dbReference type="ARBA" id="ARBA00022842"/>
    </source>
</evidence>
<evidence type="ECO:0000256" key="8">
    <source>
        <dbReference type="ARBA" id="ARBA00022664"/>
    </source>
</evidence>
<dbReference type="FunFam" id="1.10.1520.10:FF:000001">
    <property type="entry name" value="Ribonuclease 3"/>
    <property type="match status" value="1"/>
</dbReference>
<evidence type="ECO:0000256" key="2">
    <source>
        <dbReference type="ARBA" id="ARBA00004496"/>
    </source>
</evidence>
<evidence type="ECO:0000256" key="9">
    <source>
        <dbReference type="ARBA" id="ARBA00022694"/>
    </source>
</evidence>
<dbReference type="GO" id="GO:0004525">
    <property type="term" value="F:ribonuclease III activity"/>
    <property type="evidence" value="ECO:0007669"/>
    <property type="project" value="UniProtKB-EC"/>
</dbReference>
<dbReference type="PANTHER" id="PTHR11207">
    <property type="entry name" value="RIBONUCLEASE III"/>
    <property type="match status" value="1"/>
</dbReference>
<keyword evidence="15" id="KW-0694">RNA-binding</keyword>
<feature type="domain" description="RNase III" evidence="17">
    <location>
        <begin position="19"/>
        <end position="146"/>
    </location>
</feature>
<evidence type="ECO:0000256" key="6">
    <source>
        <dbReference type="ARBA" id="ARBA00022490"/>
    </source>
</evidence>
<dbReference type="Pfam" id="PF14622">
    <property type="entry name" value="Ribonucleas_3_3"/>
    <property type="match status" value="1"/>
</dbReference>
<dbReference type="GO" id="GO:0005737">
    <property type="term" value="C:cytoplasm"/>
    <property type="evidence" value="ECO:0007669"/>
    <property type="project" value="UniProtKB-SubCell"/>
</dbReference>
<dbReference type="InterPro" id="IPR000999">
    <property type="entry name" value="RNase_III_dom"/>
</dbReference>
<dbReference type="EMBL" id="CAEZUO010000018">
    <property type="protein sequence ID" value="CAB4600952.1"/>
    <property type="molecule type" value="Genomic_DNA"/>
</dbReference>
<comment type="subcellular location">
    <subcellularLocation>
        <location evidence="2">Cytoplasm</location>
    </subcellularLocation>
</comment>
<dbReference type="EC" id="3.1.26.3" evidence="5"/>
<keyword evidence="9" id="KW-0819">tRNA processing</keyword>
<dbReference type="Gene3D" id="3.30.160.20">
    <property type="match status" value="1"/>
</dbReference>
<evidence type="ECO:0000256" key="11">
    <source>
        <dbReference type="ARBA" id="ARBA00022723"/>
    </source>
</evidence>
<keyword evidence="7" id="KW-0698">rRNA processing</keyword>
<dbReference type="GO" id="GO:0046872">
    <property type="term" value="F:metal ion binding"/>
    <property type="evidence" value="ECO:0007669"/>
    <property type="project" value="UniProtKB-KW"/>
</dbReference>